<name>A0A5N8XN93_9ACTN</name>
<dbReference type="Pfam" id="PF04203">
    <property type="entry name" value="Sortase"/>
    <property type="match status" value="1"/>
</dbReference>
<dbReference type="CDD" id="cd05829">
    <property type="entry name" value="Sortase_F"/>
    <property type="match status" value="1"/>
</dbReference>
<evidence type="ECO:0000313" key="3">
    <source>
        <dbReference type="EMBL" id="MPY60950.1"/>
    </source>
</evidence>
<gene>
    <name evidence="3" type="ORF">FNH08_28560</name>
</gene>
<dbReference type="Proteomes" id="UP000400924">
    <property type="component" value="Unassembled WGS sequence"/>
</dbReference>
<accession>A0A5N8XN93</accession>
<reference evidence="3 4" key="1">
    <citation type="submission" date="2019-07" db="EMBL/GenBank/DDBJ databases">
        <title>New species of Amycolatopsis and Streptomyces.</title>
        <authorList>
            <person name="Duangmal K."/>
            <person name="Teo W.F.A."/>
            <person name="Lipun K."/>
        </authorList>
    </citation>
    <scope>NUCLEOTIDE SEQUENCE [LARGE SCALE GENOMIC DNA]</scope>
    <source>
        <strain evidence="3 4">NBRC 106415</strain>
    </source>
</reference>
<keyword evidence="1" id="KW-0378">Hydrolase</keyword>
<dbReference type="NCBIfam" id="NF033748">
    <property type="entry name" value="class_F_sortase"/>
    <property type="match status" value="1"/>
</dbReference>
<dbReference type="InterPro" id="IPR005754">
    <property type="entry name" value="Sortase"/>
</dbReference>
<feature type="compositionally biased region" description="Pro residues" evidence="2">
    <location>
        <begin position="1"/>
        <end position="11"/>
    </location>
</feature>
<keyword evidence="4" id="KW-1185">Reference proteome</keyword>
<dbReference type="EMBL" id="VJZC01000257">
    <property type="protein sequence ID" value="MPY60950.1"/>
    <property type="molecule type" value="Genomic_DNA"/>
</dbReference>
<dbReference type="RefSeq" id="WP_152774404.1">
    <property type="nucleotide sequence ID" value="NZ_VJZC01000257.1"/>
</dbReference>
<organism evidence="3 4">
    <name type="scientific">Streptomyces spongiae</name>
    <dbReference type="NCBI Taxonomy" id="565072"/>
    <lineage>
        <taxon>Bacteria</taxon>
        <taxon>Bacillati</taxon>
        <taxon>Actinomycetota</taxon>
        <taxon>Actinomycetes</taxon>
        <taxon>Kitasatosporales</taxon>
        <taxon>Streptomycetaceae</taxon>
        <taxon>Streptomyces</taxon>
    </lineage>
</organism>
<feature type="region of interest" description="Disordered" evidence="2">
    <location>
        <begin position="61"/>
        <end position="85"/>
    </location>
</feature>
<sequence>MAAAPQPPQPNQPQTKPVSPSLTRALRWPAVAAGLGALLIHNSMESQADLKPQSRPAAIAPATPRATASTAPSATAEPALPRSAPERLSIPAIAVSAPFTELSIGASGQLDPPPADDSNLVGWFQDGASPGERGASIVVGHVDTKTGPAVFSRLGALRPGSMVRIIRADRTVANFKVDSVKAFSKEDFPNDRVYADTPSPQLRLITCGGAYNQSTREYEENVVVFAHLDSVRRA</sequence>
<dbReference type="InterPro" id="IPR023365">
    <property type="entry name" value="Sortase_dom-sf"/>
</dbReference>
<proteinExistence type="predicted"/>
<comment type="caution">
    <text evidence="3">The sequence shown here is derived from an EMBL/GenBank/DDBJ whole genome shotgun (WGS) entry which is preliminary data.</text>
</comment>
<dbReference type="InterPro" id="IPR042001">
    <property type="entry name" value="Sortase_F"/>
</dbReference>
<evidence type="ECO:0000313" key="4">
    <source>
        <dbReference type="Proteomes" id="UP000400924"/>
    </source>
</evidence>
<evidence type="ECO:0000256" key="1">
    <source>
        <dbReference type="ARBA" id="ARBA00022801"/>
    </source>
</evidence>
<dbReference type="GO" id="GO:0016787">
    <property type="term" value="F:hydrolase activity"/>
    <property type="evidence" value="ECO:0007669"/>
    <property type="project" value="UniProtKB-KW"/>
</dbReference>
<dbReference type="AlphaFoldDB" id="A0A5N8XN93"/>
<feature type="compositionally biased region" description="Low complexity" evidence="2">
    <location>
        <begin position="61"/>
        <end position="79"/>
    </location>
</feature>
<protein>
    <submittedName>
        <fullName evidence="3">Class F sortase</fullName>
    </submittedName>
</protein>
<dbReference type="SUPFAM" id="SSF63817">
    <property type="entry name" value="Sortase"/>
    <property type="match status" value="1"/>
</dbReference>
<evidence type="ECO:0000256" key="2">
    <source>
        <dbReference type="SAM" id="MobiDB-lite"/>
    </source>
</evidence>
<feature type="region of interest" description="Disordered" evidence="2">
    <location>
        <begin position="1"/>
        <end position="23"/>
    </location>
</feature>
<dbReference type="OrthoDB" id="525039at2"/>
<dbReference type="Gene3D" id="2.40.260.10">
    <property type="entry name" value="Sortase"/>
    <property type="match status" value="1"/>
</dbReference>